<feature type="domain" description="Cytidylate kinase" evidence="9">
    <location>
        <begin position="6"/>
        <end position="215"/>
    </location>
</feature>
<evidence type="ECO:0000256" key="6">
    <source>
        <dbReference type="ARBA" id="ARBA00047615"/>
    </source>
</evidence>
<dbReference type="InterPro" id="IPR003136">
    <property type="entry name" value="Cytidylate_kin"/>
</dbReference>
<dbReference type="GO" id="GO:0006220">
    <property type="term" value="P:pyrimidine nucleotide metabolic process"/>
    <property type="evidence" value="ECO:0007669"/>
    <property type="project" value="UniProtKB-UniRule"/>
</dbReference>
<keyword evidence="2 8" id="KW-0808">Transferase</keyword>
<comment type="similarity">
    <text evidence="1 8">Belongs to the cytidylate kinase family. Type 1 subfamily.</text>
</comment>
<dbReference type="SUPFAM" id="SSF52540">
    <property type="entry name" value="P-loop containing nucleoside triphosphate hydrolases"/>
    <property type="match status" value="1"/>
</dbReference>
<dbReference type="InterPro" id="IPR011994">
    <property type="entry name" value="Cytidylate_kinase_dom"/>
</dbReference>
<evidence type="ECO:0000256" key="1">
    <source>
        <dbReference type="ARBA" id="ARBA00009427"/>
    </source>
</evidence>
<dbReference type="GO" id="GO:0036431">
    <property type="term" value="F:dCMP kinase activity"/>
    <property type="evidence" value="ECO:0007669"/>
    <property type="project" value="InterPro"/>
</dbReference>
<evidence type="ECO:0000313" key="10">
    <source>
        <dbReference type="EMBL" id="MBS4539941.1"/>
    </source>
</evidence>
<comment type="catalytic activity">
    <reaction evidence="7 8">
        <text>CMP + ATP = CDP + ADP</text>
        <dbReference type="Rhea" id="RHEA:11600"/>
        <dbReference type="ChEBI" id="CHEBI:30616"/>
        <dbReference type="ChEBI" id="CHEBI:58069"/>
        <dbReference type="ChEBI" id="CHEBI:60377"/>
        <dbReference type="ChEBI" id="CHEBI:456216"/>
        <dbReference type="EC" id="2.7.4.25"/>
    </reaction>
</comment>
<dbReference type="Proteomes" id="UP000724672">
    <property type="component" value="Unassembled WGS sequence"/>
</dbReference>
<dbReference type="EC" id="2.7.4.25" evidence="8"/>
<protein>
    <recommendedName>
        <fullName evidence="8">Cytidylate kinase</fullName>
        <shortName evidence="8">CK</shortName>
        <ecNumber evidence="8">2.7.4.25</ecNumber>
    </recommendedName>
    <alternativeName>
        <fullName evidence="8">Cytidine monophosphate kinase</fullName>
        <shortName evidence="8">CMP kinase</shortName>
    </alternativeName>
</protein>
<feature type="binding site" evidence="8">
    <location>
        <begin position="10"/>
        <end position="18"/>
    </location>
    <ligand>
        <name>ATP</name>
        <dbReference type="ChEBI" id="CHEBI:30616"/>
    </ligand>
</feature>
<dbReference type="GO" id="GO:0005524">
    <property type="term" value="F:ATP binding"/>
    <property type="evidence" value="ECO:0007669"/>
    <property type="project" value="UniProtKB-UniRule"/>
</dbReference>
<dbReference type="EMBL" id="WSFT01000053">
    <property type="protein sequence ID" value="MBS4539941.1"/>
    <property type="molecule type" value="Genomic_DNA"/>
</dbReference>
<comment type="subcellular location">
    <subcellularLocation>
        <location evidence="8">Cytoplasm</location>
    </subcellularLocation>
</comment>
<evidence type="ECO:0000256" key="3">
    <source>
        <dbReference type="ARBA" id="ARBA00022741"/>
    </source>
</evidence>
<dbReference type="RefSeq" id="WP_203367846.1">
    <property type="nucleotide sequence ID" value="NZ_WSFT01000053.1"/>
</dbReference>
<dbReference type="HAMAP" id="MF_00238">
    <property type="entry name" value="Cytidyl_kinase_type1"/>
    <property type="match status" value="1"/>
</dbReference>
<comment type="catalytic activity">
    <reaction evidence="6 8">
        <text>dCMP + ATP = dCDP + ADP</text>
        <dbReference type="Rhea" id="RHEA:25094"/>
        <dbReference type="ChEBI" id="CHEBI:30616"/>
        <dbReference type="ChEBI" id="CHEBI:57566"/>
        <dbReference type="ChEBI" id="CHEBI:58593"/>
        <dbReference type="ChEBI" id="CHEBI:456216"/>
        <dbReference type="EC" id="2.7.4.25"/>
    </reaction>
</comment>
<dbReference type="NCBIfam" id="TIGR00017">
    <property type="entry name" value="cmk"/>
    <property type="match status" value="1"/>
</dbReference>
<reference evidence="10" key="1">
    <citation type="submission" date="2019-12" db="EMBL/GenBank/DDBJ databases">
        <title>Clostridiaceae gen. nov. sp. nov., isolated from sediment in Xinjiang, China.</title>
        <authorList>
            <person name="Zhang R."/>
        </authorList>
    </citation>
    <scope>NUCLEOTIDE SEQUENCE</scope>
    <source>
        <strain evidence="10">D2Q-11</strain>
    </source>
</reference>
<evidence type="ECO:0000259" key="9">
    <source>
        <dbReference type="Pfam" id="PF02224"/>
    </source>
</evidence>
<evidence type="ECO:0000256" key="4">
    <source>
        <dbReference type="ARBA" id="ARBA00022777"/>
    </source>
</evidence>
<sequence>MSNLVIAVDGPAGAGKSTIAKLIASKLNIIYIDTGAMYRALTYKLINENIDLKDISKIIDVLKDTEIDFKNNHIYLDGKIVDDKIRTNDISNNVSIVARIKEVREKLVNIQRKISKNNDVIMDGRDIASHVLPDANLKFYINATPKERGKRRYEEIIKRDPSVSLSDIIQEVKVRDEIDSTREISPLIKTKDAIEIDTTDKSIEEVVQVLLDYIKDNIN</sequence>
<keyword evidence="8" id="KW-0963">Cytoplasm</keyword>
<name>A0A942V136_9FIRM</name>
<dbReference type="PANTHER" id="PTHR21299">
    <property type="entry name" value="CYTIDYLATE KINASE/PANTOATE-BETA-ALANINE LIGASE"/>
    <property type="match status" value="1"/>
</dbReference>
<evidence type="ECO:0000313" key="11">
    <source>
        <dbReference type="Proteomes" id="UP000724672"/>
    </source>
</evidence>
<dbReference type="Pfam" id="PF02224">
    <property type="entry name" value="Cytidylate_kin"/>
    <property type="match status" value="1"/>
</dbReference>
<dbReference type="CDD" id="cd02020">
    <property type="entry name" value="CMPK"/>
    <property type="match status" value="1"/>
</dbReference>
<accession>A0A942V136</accession>
<dbReference type="GO" id="GO:0005829">
    <property type="term" value="C:cytosol"/>
    <property type="evidence" value="ECO:0007669"/>
    <property type="project" value="TreeGrafter"/>
</dbReference>
<gene>
    <name evidence="8" type="primary">cmk</name>
    <name evidence="10" type="ORF">GOQ27_15805</name>
</gene>
<dbReference type="InterPro" id="IPR027417">
    <property type="entry name" value="P-loop_NTPase"/>
</dbReference>
<keyword evidence="3 8" id="KW-0547">Nucleotide-binding</keyword>
<dbReference type="PANTHER" id="PTHR21299:SF2">
    <property type="entry name" value="CYTIDYLATE KINASE"/>
    <property type="match status" value="1"/>
</dbReference>
<keyword evidence="4 8" id="KW-0418">Kinase</keyword>
<keyword evidence="11" id="KW-1185">Reference proteome</keyword>
<comment type="caution">
    <text evidence="10">The sequence shown here is derived from an EMBL/GenBank/DDBJ whole genome shotgun (WGS) entry which is preliminary data.</text>
</comment>
<organism evidence="10 11">
    <name type="scientific">Anaeromonas frigoriresistens</name>
    <dbReference type="NCBI Taxonomy" id="2683708"/>
    <lineage>
        <taxon>Bacteria</taxon>
        <taxon>Bacillati</taxon>
        <taxon>Bacillota</taxon>
        <taxon>Tissierellia</taxon>
        <taxon>Tissierellales</taxon>
        <taxon>Thermohalobacteraceae</taxon>
        <taxon>Anaeromonas</taxon>
    </lineage>
</organism>
<dbReference type="GO" id="GO:0015949">
    <property type="term" value="P:nucleobase-containing small molecule interconversion"/>
    <property type="evidence" value="ECO:0007669"/>
    <property type="project" value="TreeGrafter"/>
</dbReference>
<proteinExistence type="inferred from homology"/>
<evidence type="ECO:0000256" key="5">
    <source>
        <dbReference type="ARBA" id="ARBA00022840"/>
    </source>
</evidence>
<evidence type="ECO:0000256" key="2">
    <source>
        <dbReference type="ARBA" id="ARBA00022679"/>
    </source>
</evidence>
<evidence type="ECO:0000256" key="7">
    <source>
        <dbReference type="ARBA" id="ARBA00048478"/>
    </source>
</evidence>
<keyword evidence="5 8" id="KW-0067">ATP-binding</keyword>
<evidence type="ECO:0000256" key="8">
    <source>
        <dbReference type="HAMAP-Rule" id="MF_00238"/>
    </source>
</evidence>
<dbReference type="Gene3D" id="3.40.50.300">
    <property type="entry name" value="P-loop containing nucleotide triphosphate hydrolases"/>
    <property type="match status" value="1"/>
</dbReference>
<dbReference type="AlphaFoldDB" id="A0A942V136"/>